<evidence type="ECO:0000256" key="3">
    <source>
        <dbReference type="ARBA" id="ARBA00038145"/>
    </source>
</evidence>
<evidence type="ECO:0000313" key="6">
    <source>
        <dbReference type="Proteomes" id="UP001054252"/>
    </source>
</evidence>
<feature type="repeat" description="WD" evidence="4">
    <location>
        <begin position="91"/>
        <end position="123"/>
    </location>
</feature>
<keyword evidence="6" id="KW-1185">Reference proteome</keyword>
<dbReference type="EMBL" id="BPVZ01000078">
    <property type="protein sequence ID" value="GKV28146.1"/>
    <property type="molecule type" value="Genomic_DNA"/>
</dbReference>
<comment type="similarity">
    <text evidence="3">Belongs to the WD repeat MORG1 family.</text>
</comment>
<dbReference type="GO" id="GO:0000398">
    <property type="term" value="P:mRNA splicing, via spliceosome"/>
    <property type="evidence" value="ECO:0007669"/>
    <property type="project" value="TreeGrafter"/>
</dbReference>
<dbReference type="InterPro" id="IPR051980">
    <property type="entry name" value="WD_repeat_MORG1"/>
</dbReference>
<dbReference type="InterPro" id="IPR001680">
    <property type="entry name" value="WD40_rpt"/>
</dbReference>
<dbReference type="SUPFAM" id="SSF50978">
    <property type="entry name" value="WD40 repeat-like"/>
    <property type="match status" value="1"/>
</dbReference>
<evidence type="ECO:0000256" key="1">
    <source>
        <dbReference type="ARBA" id="ARBA00004496"/>
    </source>
</evidence>
<dbReference type="Gene3D" id="2.130.10.10">
    <property type="entry name" value="YVTN repeat-like/Quinoprotein amine dehydrogenase"/>
    <property type="match status" value="1"/>
</dbReference>
<dbReference type="InterPro" id="IPR036322">
    <property type="entry name" value="WD40_repeat_dom_sf"/>
</dbReference>
<dbReference type="Proteomes" id="UP001054252">
    <property type="component" value="Unassembled WGS sequence"/>
</dbReference>
<accession>A0AAV5KU16</accession>
<sequence length="134" mass="15108">MKETCKIRFGIYVDGIQSPRPWSGGPSIETQKGGCVQMMSPKSKAELGINGYDSRDEHVGMVRQLRWKKIFRILVPQMILDVATGHVICNFLGQDGEVNVVKFNEYASVVVFAGYDHSLRAWECRSHSIEPVHL</sequence>
<organism evidence="5 6">
    <name type="scientific">Rubroshorea leprosula</name>
    <dbReference type="NCBI Taxonomy" id="152421"/>
    <lineage>
        <taxon>Eukaryota</taxon>
        <taxon>Viridiplantae</taxon>
        <taxon>Streptophyta</taxon>
        <taxon>Embryophyta</taxon>
        <taxon>Tracheophyta</taxon>
        <taxon>Spermatophyta</taxon>
        <taxon>Magnoliopsida</taxon>
        <taxon>eudicotyledons</taxon>
        <taxon>Gunneridae</taxon>
        <taxon>Pentapetalae</taxon>
        <taxon>rosids</taxon>
        <taxon>malvids</taxon>
        <taxon>Malvales</taxon>
        <taxon>Dipterocarpaceae</taxon>
        <taxon>Rubroshorea</taxon>
    </lineage>
</organism>
<dbReference type="InterPro" id="IPR015943">
    <property type="entry name" value="WD40/YVTN_repeat-like_dom_sf"/>
</dbReference>
<evidence type="ECO:0000313" key="5">
    <source>
        <dbReference type="EMBL" id="GKV28146.1"/>
    </source>
</evidence>
<gene>
    <name evidence="5" type="ORF">SLEP1_g37233</name>
</gene>
<comment type="subcellular location">
    <subcellularLocation>
        <location evidence="1">Cytoplasm</location>
    </subcellularLocation>
</comment>
<protein>
    <submittedName>
        <fullName evidence="5">Uncharacterized protein</fullName>
    </submittedName>
</protein>
<keyword evidence="2" id="KW-0963">Cytoplasm</keyword>
<dbReference type="PANTHER" id="PTHR22842">
    <property type="entry name" value="WD40 REPEAT PROTEIN"/>
    <property type="match status" value="1"/>
</dbReference>
<dbReference type="PROSITE" id="PS50082">
    <property type="entry name" value="WD_REPEATS_2"/>
    <property type="match status" value="1"/>
</dbReference>
<evidence type="ECO:0000256" key="4">
    <source>
        <dbReference type="PROSITE-ProRule" id="PRU00221"/>
    </source>
</evidence>
<reference evidence="5 6" key="1">
    <citation type="journal article" date="2021" name="Commun. Biol.">
        <title>The genome of Shorea leprosula (Dipterocarpaceae) highlights the ecological relevance of drought in aseasonal tropical rainforests.</title>
        <authorList>
            <person name="Ng K.K.S."/>
            <person name="Kobayashi M.J."/>
            <person name="Fawcett J.A."/>
            <person name="Hatakeyama M."/>
            <person name="Paape T."/>
            <person name="Ng C.H."/>
            <person name="Ang C.C."/>
            <person name="Tnah L.H."/>
            <person name="Lee C.T."/>
            <person name="Nishiyama T."/>
            <person name="Sese J."/>
            <person name="O'Brien M.J."/>
            <person name="Copetti D."/>
            <person name="Mohd Noor M.I."/>
            <person name="Ong R.C."/>
            <person name="Putra M."/>
            <person name="Sireger I.Z."/>
            <person name="Indrioko S."/>
            <person name="Kosugi Y."/>
            <person name="Izuno A."/>
            <person name="Isagi Y."/>
            <person name="Lee S.L."/>
            <person name="Shimizu K.K."/>
        </authorList>
    </citation>
    <scope>NUCLEOTIDE SEQUENCE [LARGE SCALE GENOMIC DNA]</scope>
    <source>
        <strain evidence="5">214</strain>
    </source>
</reference>
<dbReference type="GO" id="GO:0071013">
    <property type="term" value="C:catalytic step 2 spliceosome"/>
    <property type="evidence" value="ECO:0007669"/>
    <property type="project" value="TreeGrafter"/>
</dbReference>
<evidence type="ECO:0000256" key="2">
    <source>
        <dbReference type="ARBA" id="ARBA00022490"/>
    </source>
</evidence>
<dbReference type="GO" id="GO:0005737">
    <property type="term" value="C:cytoplasm"/>
    <property type="evidence" value="ECO:0007669"/>
    <property type="project" value="UniProtKB-SubCell"/>
</dbReference>
<dbReference type="AlphaFoldDB" id="A0AAV5KU16"/>
<name>A0AAV5KU16_9ROSI</name>
<keyword evidence="4" id="KW-0853">WD repeat</keyword>
<dbReference type="PANTHER" id="PTHR22842:SF3">
    <property type="entry name" value="WD REPEAT DOMAIN-CONTAINING PROTEIN 83"/>
    <property type="match status" value="1"/>
</dbReference>
<proteinExistence type="inferred from homology"/>
<comment type="caution">
    <text evidence="5">The sequence shown here is derived from an EMBL/GenBank/DDBJ whole genome shotgun (WGS) entry which is preliminary data.</text>
</comment>